<dbReference type="RefSeq" id="XP_027063525.1">
    <property type="nucleotide sequence ID" value="XM_027207724.2"/>
</dbReference>
<evidence type="ECO:0008006" key="6">
    <source>
        <dbReference type="Google" id="ProtNLM"/>
    </source>
</evidence>
<dbReference type="PANTHER" id="PTHR31286:SF178">
    <property type="entry name" value="DUF4283 DOMAIN-CONTAINING PROTEIN"/>
    <property type="match status" value="1"/>
</dbReference>
<evidence type="ECO:0000313" key="4">
    <source>
        <dbReference type="Proteomes" id="UP001652660"/>
    </source>
</evidence>
<keyword evidence="1" id="KW-1133">Transmembrane helix</keyword>
<dbReference type="InterPro" id="IPR025558">
    <property type="entry name" value="DUF4283"/>
</dbReference>
<evidence type="ECO:0000259" key="2">
    <source>
        <dbReference type="Pfam" id="PF14111"/>
    </source>
</evidence>
<keyword evidence="4" id="KW-1185">Reference proteome</keyword>
<dbReference type="OrthoDB" id="1750790at2759"/>
<organism evidence="4 5">
    <name type="scientific">Coffea arabica</name>
    <name type="common">Arabian coffee</name>
    <dbReference type="NCBI Taxonomy" id="13443"/>
    <lineage>
        <taxon>Eukaryota</taxon>
        <taxon>Viridiplantae</taxon>
        <taxon>Streptophyta</taxon>
        <taxon>Embryophyta</taxon>
        <taxon>Tracheophyta</taxon>
        <taxon>Spermatophyta</taxon>
        <taxon>Magnoliopsida</taxon>
        <taxon>eudicotyledons</taxon>
        <taxon>Gunneridae</taxon>
        <taxon>Pentapetalae</taxon>
        <taxon>asterids</taxon>
        <taxon>lamiids</taxon>
        <taxon>Gentianales</taxon>
        <taxon>Rubiaceae</taxon>
        <taxon>Ixoroideae</taxon>
        <taxon>Gardenieae complex</taxon>
        <taxon>Bertiereae - Coffeeae clade</taxon>
        <taxon>Coffeeae</taxon>
        <taxon>Coffea</taxon>
    </lineage>
</organism>
<dbReference type="InterPro" id="IPR040256">
    <property type="entry name" value="At4g02000-like"/>
</dbReference>
<dbReference type="PANTHER" id="PTHR31286">
    <property type="entry name" value="GLYCINE-RICH CELL WALL STRUCTURAL PROTEIN 1.8-LIKE"/>
    <property type="match status" value="1"/>
</dbReference>
<dbReference type="AlphaFoldDB" id="A0A6P6SBN0"/>
<gene>
    <name evidence="5" type="primary">LOC113689916</name>
</gene>
<dbReference type="InterPro" id="IPR025836">
    <property type="entry name" value="Zn_knuckle_CX2CX4HX4C"/>
</dbReference>
<evidence type="ECO:0000259" key="3">
    <source>
        <dbReference type="Pfam" id="PF14392"/>
    </source>
</evidence>
<feature type="transmembrane region" description="Helical" evidence="1">
    <location>
        <begin position="374"/>
        <end position="391"/>
    </location>
</feature>
<dbReference type="GeneID" id="113689916"/>
<evidence type="ECO:0000256" key="1">
    <source>
        <dbReference type="SAM" id="Phobius"/>
    </source>
</evidence>
<reference evidence="5" key="2">
    <citation type="submission" date="2025-08" db="UniProtKB">
        <authorList>
            <consortium name="RefSeq"/>
        </authorList>
    </citation>
    <scope>IDENTIFICATION</scope>
    <source>
        <tissue evidence="5">Leaves</tissue>
    </source>
</reference>
<dbReference type="Proteomes" id="UP001652660">
    <property type="component" value="Chromosome 1e"/>
</dbReference>
<feature type="transmembrane region" description="Helical" evidence="1">
    <location>
        <begin position="335"/>
        <end position="353"/>
    </location>
</feature>
<reference evidence="4" key="1">
    <citation type="journal article" date="2025" name="Foods">
        <title>Unveiling the Microbial Signatures of Arabica Coffee Cherries: Insights into Ripeness Specific Diversity, Functional Traits, and Implications for Quality and Safety.</title>
        <authorList>
            <consortium name="RefSeq"/>
            <person name="Tenea G.N."/>
            <person name="Cifuentes V."/>
            <person name="Reyes P."/>
            <person name="Cevallos-Vallejos M."/>
        </authorList>
    </citation>
    <scope>NUCLEOTIDE SEQUENCE [LARGE SCALE GENOMIC DNA]</scope>
</reference>
<dbReference type="Pfam" id="PF14392">
    <property type="entry name" value="zf-CCHC_4"/>
    <property type="match status" value="1"/>
</dbReference>
<proteinExistence type="predicted"/>
<evidence type="ECO:0000313" key="5">
    <source>
        <dbReference type="RefSeq" id="XP_027063525.1"/>
    </source>
</evidence>
<protein>
    <recommendedName>
        <fullName evidence="6">CCHC-type domain-containing protein</fullName>
    </recommendedName>
</protein>
<keyword evidence="1" id="KW-0812">Transmembrane</keyword>
<name>A0A6P6SBN0_COFAR</name>
<feature type="domain" description="Zinc knuckle CX2CX4HX4C" evidence="3">
    <location>
        <begin position="167"/>
        <end position="214"/>
    </location>
</feature>
<accession>A0A6P6SBN0</accession>
<dbReference type="Pfam" id="PF14111">
    <property type="entry name" value="DUF4283"/>
    <property type="match status" value="1"/>
</dbReference>
<keyword evidence="1" id="KW-0472">Membrane</keyword>
<sequence>MDKAKLAPVHAAIDLEPDKEVTSRVVDTCLVGKIILDWPVDKRDVKCIASFQWKCKKDFSVSYVDRNTFMFSFQGKEDWRKVLLDAPWNIKGGLLILSPFVSGKMLEELQFSFSPFWVQVHGLPIDYLTKANGHKLGQVLGKFPYVDGDAFDGRALDRKFLRIRVILDITKPLLCGFWVRRRRLSDIWVEFKYEKLGIFCYKCGRIGNHYRSCQFPAKKGKFGPWLQAEPPSDSLAVASLSSSSYVPGRATVVAAARDTNACTTLITVPSSSEPEEDIHQEMESEHMYHGSYADISARNLKQKLIVNSLDSLVMVANCAMISSRLADASAYDWRLLMVMAAYFTYLVLKLIRITQRSWLLKAFNPRQPPNQEQNLMALMEILILVVFFAMLKSS</sequence>
<feature type="domain" description="DUF4283" evidence="2">
    <location>
        <begin position="28"/>
        <end position="102"/>
    </location>
</feature>